<evidence type="ECO:0000313" key="3">
    <source>
        <dbReference type="Proteomes" id="UP000825729"/>
    </source>
</evidence>
<dbReference type="InterPro" id="IPR035426">
    <property type="entry name" value="Gemin2/Brr1"/>
</dbReference>
<dbReference type="GO" id="GO:0032797">
    <property type="term" value="C:SMN complex"/>
    <property type="evidence" value="ECO:0007669"/>
    <property type="project" value="TreeGrafter"/>
</dbReference>
<accession>A0AAV7DXE2</accession>
<keyword evidence="3" id="KW-1185">Reference proteome</keyword>
<protein>
    <submittedName>
        <fullName evidence="2">Uncharacterized protein</fullName>
    </submittedName>
</protein>
<comment type="similarity">
    <text evidence="1">Belongs to the gemin-2 family.</text>
</comment>
<evidence type="ECO:0000313" key="2">
    <source>
        <dbReference type="EMBL" id="KAG9440171.1"/>
    </source>
</evidence>
<evidence type="ECO:0000256" key="1">
    <source>
        <dbReference type="ARBA" id="ARBA00025758"/>
    </source>
</evidence>
<dbReference type="AlphaFoldDB" id="A0AAV7DXE2"/>
<sequence length="720" mass="81158">METQILPVHVAQDSGQMRIEKNLDEHAVSSVEVPCNVEWPTENKRMDEIGVKYVCESQNDDEMEPHLKSCEDSTNPCEVRTPKVVMEDDVEHISKDGYASASMGSRVHEILMSTRDVDGSHEHELESVPGKVENDIELSTGFDESNKCVDSLMEKKEKERMMDSNGVSVSPASNDSFGSMKDGVVKCSRRRRKVKKTSLEVDWKVEGLSCADEILDVSEKKEMPKNRYSRIVMEAIGSGSHEVQQMMWNEIYQGLPPTVARELDQIFVSKCQNQLCRKVEGLSCADEILDVSEKKKEMPKNRYSRIVMEAIGSGSHEVQQMMWNEIYQGLPPTVARELDQIFVSKCQNQLCRKVEGLSCADEILDVSEKKEMPKNRYSRIVMEAIGSGSHEVQQMMWNEIYQGLPPTVARELDQIFVSKCQNQLCRKVDQKKLKKHMSASIICEANVGNMEENIEEGHTSDLPDDDYINGVNDASAIVEEICEEDETSGDEDDSIQRPAFYVDGDPDFESGPPQDGLEYIRRVRWEAAQIPKVKVAKVCSSKLYKEQTPYMPSIPEIAACPQHLMPSEEWQKSFLEDFAHLRVVLSQLEISTLDNLNLSSSVSCGEEAYKGDGDILGKSKNVPTLSSVLKMDAVSRSSRLRNHIGSFETANTLTRESCLWIFSLCLVVDTPVDADMGASFRFMLRKCSSLRSQKSEHDDEVVMLNMLFTIAGKYFGQAKC</sequence>
<dbReference type="Gene3D" id="1.20.58.1070">
    <property type="match status" value="1"/>
</dbReference>
<organism evidence="2 3">
    <name type="scientific">Aristolochia fimbriata</name>
    <name type="common">White veined hardy Dutchman's pipe vine</name>
    <dbReference type="NCBI Taxonomy" id="158543"/>
    <lineage>
        <taxon>Eukaryota</taxon>
        <taxon>Viridiplantae</taxon>
        <taxon>Streptophyta</taxon>
        <taxon>Embryophyta</taxon>
        <taxon>Tracheophyta</taxon>
        <taxon>Spermatophyta</taxon>
        <taxon>Magnoliopsida</taxon>
        <taxon>Magnoliidae</taxon>
        <taxon>Piperales</taxon>
        <taxon>Aristolochiaceae</taxon>
        <taxon>Aristolochia</taxon>
    </lineage>
</organism>
<dbReference type="GO" id="GO:0005634">
    <property type="term" value="C:nucleus"/>
    <property type="evidence" value="ECO:0007669"/>
    <property type="project" value="TreeGrafter"/>
</dbReference>
<dbReference type="EMBL" id="JAINDJ010000008">
    <property type="protein sequence ID" value="KAG9440171.1"/>
    <property type="molecule type" value="Genomic_DNA"/>
</dbReference>
<dbReference type="GO" id="GO:0000387">
    <property type="term" value="P:spliceosomal snRNP assembly"/>
    <property type="evidence" value="ECO:0007669"/>
    <property type="project" value="InterPro"/>
</dbReference>
<reference evidence="2 3" key="1">
    <citation type="submission" date="2021-07" db="EMBL/GenBank/DDBJ databases">
        <title>The Aristolochia fimbriata genome: insights into angiosperm evolution, floral development and chemical biosynthesis.</title>
        <authorList>
            <person name="Jiao Y."/>
        </authorList>
    </citation>
    <scope>NUCLEOTIDE SEQUENCE [LARGE SCALE GENOMIC DNA]</scope>
    <source>
        <strain evidence="2">IBCAS-2021</strain>
        <tissue evidence="2">Leaf</tissue>
    </source>
</reference>
<name>A0AAV7DXE2_ARIFI</name>
<gene>
    <name evidence="2" type="ORF">H6P81_020336</name>
</gene>
<proteinExistence type="inferred from homology"/>
<dbReference type="Proteomes" id="UP000825729">
    <property type="component" value="Unassembled WGS sequence"/>
</dbReference>
<dbReference type="PANTHER" id="PTHR12794">
    <property type="entry name" value="GEMIN2"/>
    <property type="match status" value="1"/>
</dbReference>
<dbReference type="Pfam" id="PF04938">
    <property type="entry name" value="SIP1"/>
    <property type="match status" value="1"/>
</dbReference>
<comment type="caution">
    <text evidence="2">The sequence shown here is derived from an EMBL/GenBank/DDBJ whole genome shotgun (WGS) entry which is preliminary data.</text>
</comment>
<dbReference type="PANTHER" id="PTHR12794:SF0">
    <property type="entry name" value="GEM-ASSOCIATED PROTEIN 2"/>
    <property type="match status" value="1"/>
</dbReference>